<dbReference type="AlphaFoldDB" id="A0A1L8D4E6"/>
<name>A0A1L8D4E6_9THEO</name>
<dbReference type="SUPFAM" id="SSF75169">
    <property type="entry name" value="DsrEFH-like"/>
    <property type="match status" value="1"/>
</dbReference>
<dbReference type="STRING" id="661089.ciss_19000"/>
<dbReference type="InterPro" id="IPR003787">
    <property type="entry name" value="Sulphur_relay_DsrE/F-like"/>
</dbReference>
<dbReference type="Gene3D" id="3.40.1260.10">
    <property type="entry name" value="DsrEFH-like"/>
    <property type="match status" value="1"/>
</dbReference>
<gene>
    <name evidence="1" type="ORF">ciss_19000</name>
</gene>
<reference evidence="2" key="1">
    <citation type="submission" date="2016-12" db="EMBL/GenBank/DDBJ databases">
        <title>Draft Genome Sequences od Carboxydothermus pertinax and islandicus, Hydrogenogenic Carboxydotrophic Bacteria.</title>
        <authorList>
            <person name="Fukuyama Y."/>
            <person name="Ohmae K."/>
            <person name="Yoneda Y."/>
            <person name="Yoshida T."/>
            <person name="Sako Y."/>
        </authorList>
    </citation>
    <scope>NUCLEOTIDE SEQUENCE [LARGE SCALE GENOMIC DNA]</scope>
    <source>
        <strain evidence="2">SET</strain>
    </source>
</reference>
<dbReference type="Proteomes" id="UP000187338">
    <property type="component" value="Unassembled WGS sequence"/>
</dbReference>
<evidence type="ECO:0000313" key="2">
    <source>
        <dbReference type="Proteomes" id="UP000187338"/>
    </source>
</evidence>
<protein>
    <submittedName>
        <fullName evidence="1">Uncharacterized protein</fullName>
    </submittedName>
</protein>
<dbReference type="PANTHER" id="PTHR37691">
    <property type="entry name" value="BLR3518 PROTEIN"/>
    <property type="match status" value="1"/>
</dbReference>
<dbReference type="Pfam" id="PF02635">
    <property type="entry name" value="DsrE"/>
    <property type="match status" value="1"/>
</dbReference>
<dbReference type="PANTHER" id="PTHR37691:SF1">
    <property type="entry name" value="BLR3518 PROTEIN"/>
    <property type="match status" value="1"/>
</dbReference>
<evidence type="ECO:0000313" key="1">
    <source>
        <dbReference type="EMBL" id="GAV25967.1"/>
    </source>
</evidence>
<dbReference type="InterPro" id="IPR027396">
    <property type="entry name" value="DsrEFH-like"/>
</dbReference>
<accession>A0A1L8D4E6</accession>
<organism evidence="1 2">
    <name type="scientific">Carboxydothermus islandicus</name>
    <dbReference type="NCBI Taxonomy" id="661089"/>
    <lineage>
        <taxon>Bacteria</taxon>
        <taxon>Bacillati</taxon>
        <taxon>Bacillota</taxon>
        <taxon>Clostridia</taxon>
        <taxon>Thermoanaerobacterales</taxon>
        <taxon>Thermoanaerobacteraceae</taxon>
        <taxon>Carboxydothermus</taxon>
    </lineage>
</organism>
<keyword evidence="2" id="KW-1185">Reference proteome</keyword>
<sequence>MMNRLKLVFHVNEPDKWQRVIMNINNFLNDVGQGNADIEVVANGEAVSAFKSNELTNEMLLEQMQKLAEIGVNFVACQNALKAQSIAKESLPDFVTVVPAGITEIARKQTEGFAYIKP</sequence>
<dbReference type="EMBL" id="BDJL01000120">
    <property type="protein sequence ID" value="GAV25967.1"/>
    <property type="molecule type" value="Genomic_DNA"/>
</dbReference>
<proteinExistence type="predicted"/>
<comment type="caution">
    <text evidence="1">The sequence shown here is derived from an EMBL/GenBank/DDBJ whole genome shotgun (WGS) entry which is preliminary data.</text>
</comment>